<organism evidence="1 2">
    <name type="scientific">Actinomadura yumaensis</name>
    <dbReference type="NCBI Taxonomy" id="111807"/>
    <lineage>
        <taxon>Bacteria</taxon>
        <taxon>Bacillati</taxon>
        <taxon>Actinomycetota</taxon>
        <taxon>Actinomycetes</taxon>
        <taxon>Streptosporangiales</taxon>
        <taxon>Thermomonosporaceae</taxon>
        <taxon>Actinomadura</taxon>
    </lineage>
</organism>
<dbReference type="EMBL" id="JBHSXS010000004">
    <property type="protein sequence ID" value="MFC6880097.1"/>
    <property type="molecule type" value="Genomic_DNA"/>
</dbReference>
<proteinExistence type="predicted"/>
<name>A0ABW2CE94_9ACTN</name>
<comment type="caution">
    <text evidence="1">The sequence shown here is derived from an EMBL/GenBank/DDBJ whole genome shotgun (WGS) entry which is preliminary data.</text>
</comment>
<evidence type="ECO:0000313" key="2">
    <source>
        <dbReference type="Proteomes" id="UP001596380"/>
    </source>
</evidence>
<gene>
    <name evidence="1" type="ORF">ACFQKB_10005</name>
</gene>
<keyword evidence="2" id="KW-1185">Reference proteome</keyword>
<dbReference type="Proteomes" id="UP001596380">
    <property type="component" value="Unassembled WGS sequence"/>
</dbReference>
<evidence type="ECO:0008006" key="3">
    <source>
        <dbReference type="Google" id="ProtNLM"/>
    </source>
</evidence>
<sequence length="102" mass="11128">MGQQIQINPTRIEKHGKDITDNIATKLQKAGDTLNADNVYNLEGGSFSITCTTASMAYPGAIQFAFEDLKTHLEMLENFAKGIETTAKNYSGAEEASRITQV</sequence>
<protein>
    <recommendedName>
        <fullName evidence="3">WXG100 family type VII secretion target</fullName>
    </recommendedName>
</protein>
<dbReference type="RefSeq" id="WP_160820601.1">
    <property type="nucleotide sequence ID" value="NZ_JBHSXE010000001.1"/>
</dbReference>
<evidence type="ECO:0000313" key="1">
    <source>
        <dbReference type="EMBL" id="MFC6880097.1"/>
    </source>
</evidence>
<accession>A0ABW2CE94</accession>
<reference evidence="2" key="1">
    <citation type="journal article" date="2019" name="Int. J. Syst. Evol. Microbiol.">
        <title>The Global Catalogue of Microorganisms (GCM) 10K type strain sequencing project: providing services to taxonomists for standard genome sequencing and annotation.</title>
        <authorList>
            <consortium name="The Broad Institute Genomics Platform"/>
            <consortium name="The Broad Institute Genome Sequencing Center for Infectious Disease"/>
            <person name="Wu L."/>
            <person name="Ma J."/>
        </authorList>
    </citation>
    <scope>NUCLEOTIDE SEQUENCE [LARGE SCALE GENOMIC DNA]</scope>
    <source>
        <strain evidence="2">JCM 3369</strain>
    </source>
</reference>